<gene>
    <name evidence="3" type="ORF">QYF68_19200</name>
</gene>
<proteinExistence type="predicted"/>
<feature type="chain" id="PRO_5046823674" description="PASTA domain-containing protein" evidence="2">
    <location>
        <begin position="29"/>
        <end position="105"/>
    </location>
</feature>
<organism evidence="3 4">
    <name type="scientific">Mycolicibacterium austroafricanum</name>
    <name type="common">Mycobacterium austroafricanum</name>
    <dbReference type="NCBI Taxonomy" id="39687"/>
    <lineage>
        <taxon>Bacteria</taxon>
        <taxon>Bacillati</taxon>
        <taxon>Actinomycetota</taxon>
        <taxon>Actinomycetes</taxon>
        <taxon>Mycobacteriales</taxon>
        <taxon>Mycobacteriaceae</taxon>
        <taxon>Mycolicibacterium</taxon>
    </lineage>
</organism>
<sequence length="105" mass="10741">MKKHAIGIIGAASLLAAVAIGTANPAAADTWEMPDVEGKVLQSAWDAVVAATDGALVPETATAEGPPFEQINLTNWEVCSQSPSAGEEVSEDSPPELEVARPNGC</sequence>
<evidence type="ECO:0000256" key="1">
    <source>
        <dbReference type="SAM" id="MobiDB-lite"/>
    </source>
</evidence>
<dbReference type="EMBL" id="JAUHTC010000062">
    <property type="protein sequence ID" value="MDN4519925.1"/>
    <property type="molecule type" value="Genomic_DNA"/>
</dbReference>
<feature type="signal peptide" evidence="2">
    <location>
        <begin position="1"/>
        <end position="28"/>
    </location>
</feature>
<dbReference type="Gene3D" id="3.30.10.20">
    <property type="match status" value="1"/>
</dbReference>
<evidence type="ECO:0000313" key="4">
    <source>
        <dbReference type="Proteomes" id="UP001172687"/>
    </source>
</evidence>
<keyword evidence="4" id="KW-1185">Reference proteome</keyword>
<reference evidence="3" key="1">
    <citation type="submission" date="2023-07" db="EMBL/GenBank/DDBJ databases">
        <title>Degradation of tert-butanol by M. austroafricanum TBA100.</title>
        <authorList>
            <person name="Helbich S."/>
            <person name="Vainshtein Y."/>
        </authorList>
    </citation>
    <scope>NUCLEOTIDE SEQUENCE</scope>
    <source>
        <strain evidence="3">TBA100</strain>
    </source>
</reference>
<dbReference type="Proteomes" id="UP001172687">
    <property type="component" value="Unassembled WGS sequence"/>
</dbReference>
<protein>
    <recommendedName>
        <fullName evidence="5">PASTA domain-containing protein</fullName>
    </recommendedName>
</protein>
<name>A0ABT8HGP1_MYCAO</name>
<dbReference type="RefSeq" id="WP_011780655.1">
    <property type="nucleotide sequence ID" value="NZ_CP070380.1"/>
</dbReference>
<accession>A0ABT8HGP1</accession>
<evidence type="ECO:0000256" key="2">
    <source>
        <dbReference type="SAM" id="SignalP"/>
    </source>
</evidence>
<evidence type="ECO:0000313" key="3">
    <source>
        <dbReference type="EMBL" id="MDN4519925.1"/>
    </source>
</evidence>
<feature type="region of interest" description="Disordered" evidence="1">
    <location>
        <begin position="80"/>
        <end position="105"/>
    </location>
</feature>
<evidence type="ECO:0008006" key="5">
    <source>
        <dbReference type="Google" id="ProtNLM"/>
    </source>
</evidence>
<comment type="caution">
    <text evidence="3">The sequence shown here is derived from an EMBL/GenBank/DDBJ whole genome shotgun (WGS) entry which is preliminary data.</text>
</comment>
<keyword evidence="2" id="KW-0732">Signal</keyword>